<dbReference type="RefSeq" id="WP_079491086.1">
    <property type="nucleotide sequence ID" value="NZ_FUZT01000004.1"/>
</dbReference>
<name>A0A1T5KJ09_9FIRM</name>
<keyword evidence="1" id="KW-0812">Transmembrane</keyword>
<feature type="transmembrane region" description="Helical" evidence="1">
    <location>
        <begin position="55"/>
        <end position="77"/>
    </location>
</feature>
<feature type="transmembrane region" description="Helical" evidence="1">
    <location>
        <begin position="323"/>
        <end position="346"/>
    </location>
</feature>
<proteinExistence type="predicted"/>
<feature type="transmembrane region" description="Helical" evidence="1">
    <location>
        <begin position="212"/>
        <end position="233"/>
    </location>
</feature>
<evidence type="ECO:0000313" key="3">
    <source>
        <dbReference type="Proteomes" id="UP000190285"/>
    </source>
</evidence>
<feature type="transmembrane region" description="Helical" evidence="1">
    <location>
        <begin position="107"/>
        <end position="130"/>
    </location>
</feature>
<feature type="transmembrane region" description="Helical" evidence="1">
    <location>
        <begin position="394"/>
        <end position="413"/>
    </location>
</feature>
<gene>
    <name evidence="2" type="ORF">SAMN02194393_01865</name>
</gene>
<dbReference type="Proteomes" id="UP000190285">
    <property type="component" value="Unassembled WGS sequence"/>
</dbReference>
<dbReference type="STRING" id="36842.SAMN02194393_01865"/>
<keyword evidence="3" id="KW-1185">Reference proteome</keyword>
<feature type="transmembrane region" description="Helical" evidence="1">
    <location>
        <begin position="292"/>
        <end position="311"/>
    </location>
</feature>
<feature type="transmembrane region" description="Helical" evidence="1">
    <location>
        <begin position="16"/>
        <end position="34"/>
    </location>
</feature>
<sequence length="420" mass="45945">MLRDIIDIILVSAENSFLQVGVFVGAVLLLFGYIDYKKSGEFVRKIEESKKWQPVLGAALGLTPGCGGAIFVMPLFVKGKVSFGTVVATLIATMGDSAFVIISTLPFHYILVSIFSFIAAIITGYIVDYYKIGDKLLLRMKKLPEGEIEKIHEKADHITQNYECKNMKECKIDLISHIGHGEGDEIDIALHHKAKGHQDYNSIGYKITHKGYGVYWIVITLGLILGIALLFQVDVNGLFIPNLGTIIGIGGTFFSIFLMIMGKKFIQDETHEEAELKIMSLKETLIHSAQETAFVSTWVYVAYLIYEIGVFSLGGGNYAAGEVIMTDVMTSAGFTAVLVGALIGLIPGCGPQVIFVTLFTKGTIPFAALLANAISQDGDALFPLLAIDKRSSLWASIITTIPAIVLGIIIYYLELNFNFF</sequence>
<dbReference type="EMBL" id="FUZT01000004">
    <property type="protein sequence ID" value="SKC63726.1"/>
    <property type="molecule type" value="Genomic_DNA"/>
</dbReference>
<keyword evidence="1" id="KW-1133">Transmembrane helix</keyword>
<evidence type="ECO:0000256" key="1">
    <source>
        <dbReference type="SAM" id="Phobius"/>
    </source>
</evidence>
<feature type="transmembrane region" description="Helical" evidence="1">
    <location>
        <begin position="239"/>
        <end position="260"/>
    </location>
</feature>
<evidence type="ECO:0000313" key="2">
    <source>
        <dbReference type="EMBL" id="SKC63726.1"/>
    </source>
</evidence>
<reference evidence="2 3" key="1">
    <citation type="submission" date="2017-02" db="EMBL/GenBank/DDBJ databases">
        <authorList>
            <person name="Peterson S.W."/>
        </authorList>
    </citation>
    <scope>NUCLEOTIDE SEQUENCE [LARGE SCALE GENOMIC DNA]</scope>
    <source>
        <strain evidence="2 3">M1</strain>
    </source>
</reference>
<accession>A0A1T5KJ09</accession>
<organism evidence="2 3">
    <name type="scientific">Maledivibacter halophilus</name>
    <dbReference type="NCBI Taxonomy" id="36842"/>
    <lineage>
        <taxon>Bacteria</taxon>
        <taxon>Bacillati</taxon>
        <taxon>Bacillota</taxon>
        <taxon>Clostridia</taxon>
        <taxon>Peptostreptococcales</taxon>
        <taxon>Caminicellaceae</taxon>
        <taxon>Maledivibacter</taxon>
    </lineage>
</organism>
<dbReference type="NCBIfam" id="NF037962">
    <property type="entry name" value="arsenic_eff"/>
    <property type="match status" value="1"/>
</dbReference>
<dbReference type="OrthoDB" id="9783550at2"/>
<keyword evidence="1" id="KW-0472">Membrane</keyword>
<protein>
    <submittedName>
        <fullName evidence="2">Putative, 10TM heavy-metal exporter</fullName>
    </submittedName>
</protein>
<dbReference type="AlphaFoldDB" id="A0A1T5KJ09"/>
<dbReference type="InterPro" id="IPR021552">
    <property type="entry name" value="ArsP_2"/>
</dbReference>
<dbReference type="Pfam" id="PF11449">
    <property type="entry name" value="ArsP_2"/>
    <property type="match status" value="1"/>
</dbReference>